<dbReference type="Proteomes" id="UP000265816">
    <property type="component" value="Unassembled WGS sequence"/>
</dbReference>
<reference evidence="1 2" key="1">
    <citation type="submission" date="2018-08" db="EMBL/GenBank/DDBJ databases">
        <title>Bacillus jemisoniae sp. nov., Bacillus chryseoplanitiae sp. nov., Bacillus resnikiae sp. nov., and Bacillus frankliniae sp. nov., isolated from Viking spacecraft and associated surfaces.</title>
        <authorList>
            <person name="Seuylemezian A."/>
            <person name="Vaishampayan P."/>
        </authorList>
    </citation>
    <scope>NUCLEOTIDE SEQUENCE [LARGE SCALE GENOMIC DNA]</scope>
    <source>
        <strain evidence="1 2">JJ-247</strain>
    </source>
</reference>
<sequence length="62" mass="7273">MANTIGEQSYSGNVATNFFTELCKRFRNKSKIHKKMACEKIIYFFARKCKRFLGGSETHYQN</sequence>
<accession>A0A398BB52</accession>
<gene>
    <name evidence="1" type="ORF">D1970_05880</name>
</gene>
<proteinExistence type="predicted"/>
<evidence type="ECO:0000313" key="2">
    <source>
        <dbReference type="Proteomes" id="UP000265816"/>
    </source>
</evidence>
<dbReference type="EMBL" id="QWVT01000011">
    <property type="protein sequence ID" value="RID86784.1"/>
    <property type="molecule type" value="Genomic_DNA"/>
</dbReference>
<organism evidence="1 2">
    <name type="scientific">Mesobacillus zeae</name>
    <dbReference type="NCBI Taxonomy" id="1917180"/>
    <lineage>
        <taxon>Bacteria</taxon>
        <taxon>Bacillati</taxon>
        <taxon>Bacillota</taxon>
        <taxon>Bacilli</taxon>
        <taxon>Bacillales</taxon>
        <taxon>Bacillaceae</taxon>
        <taxon>Mesobacillus</taxon>
    </lineage>
</organism>
<keyword evidence="2" id="KW-1185">Reference proteome</keyword>
<protein>
    <submittedName>
        <fullName evidence="1">Uncharacterized protein</fullName>
    </submittedName>
</protein>
<evidence type="ECO:0000313" key="1">
    <source>
        <dbReference type="EMBL" id="RID86784.1"/>
    </source>
</evidence>
<name>A0A398BB52_9BACI</name>
<comment type="caution">
    <text evidence="1">The sequence shown here is derived from an EMBL/GenBank/DDBJ whole genome shotgun (WGS) entry which is preliminary data.</text>
</comment>
<dbReference type="AlphaFoldDB" id="A0A398BB52"/>